<feature type="transmembrane region" description="Helical" evidence="12">
    <location>
        <begin position="502"/>
        <end position="523"/>
    </location>
</feature>
<proteinExistence type="inferred from homology"/>
<evidence type="ECO:0000256" key="11">
    <source>
        <dbReference type="SAM" id="MobiDB-lite"/>
    </source>
</evidence>
<dbReference type="PROSITE" id="PS00610">
    <property type="entry name" value="NA_NEUROTRAN_SYMP_1"/>
    <property type="match status" value="1"/>
</dbReference>
<feature type="binding site" evidence="8">
    <location>
        <position position="405"/>
    </location>
    <ligand>
        <name>Na(+)</name>
        <dbReference type="ChEBI" id="CHEBI:29101"/>
        <label>1</label>
    </ligand>
</feature>
<feature type="binding site" evidence="8">
    <location>
        <position position="27"/>
    </location>
    <ligand>
        <name>Na(+)</name>
        <dbReference type="ChEBI" id="CHEBI:29101"/>
        <label>1</label>
    </ligand>
</feature>
<evidence type="ECO:0000256" key="3">
    <source>
        <dbReference type="ARBA" id="ARBA00022448"/>
    </source>
</evidence>
<evidence type="ECO:0000256" key="7">
    <source>
        <dbReference type="ARBA" id="ARBA00023136"/>
    </source>
</evidence>
<evidence type="ECO:0000256" key="1">
    <source>
        <dbReference type="ARBA" id="ARBA00004141"/>
    </source>
</evidence>
<dbReference type="InterPro" id="IPR000175">
    <property type="entry name" value="Na/ntran_symport"/>
</dbReference>
<evidence type="ECO:0000256" key="2">
    <source>
        <dbReference type="ARBA" id="ARBA00006459"/>
    </source>
</evidence>
<dbReference type="PANTHER" id="PTHR11616">
    <property type="entry name" value="SODIUM/CHLORIDE DEPENDENT TRANSPORTER"/>
    <property type="match status" value="1"/>
</dbReference>
<keyword evidence="4 10" id="KW-0812">Transmembrane</keyword>
<evidence type="ECO:0000313" key="13">
    <source>
        <dbReference type="EMBL" id="JAP80076.1"/>
    </source>
</evidence>
<comment type="similarity">
    <text evidence="2 10">Belongs to the sodium:neurotransmitter symporter (SNF) (TC 2.A.22) family.</text>
</comment>
<evidence type="ECO:0000256" key="4">
    <source>
        <dbReference type="ARBA" id="ARBA00022692"/>
    </source>
</evidence>
<organism evidence="13">
    <name type="scientific">Rhipicephalus appendiculatus</name>
    <name type="common">Brown ear tick</name>
    <dbReference type="NCBI Taxonomy" id="34631"/>
    <lineage>
        <taxon>Eukaryota</taxon>
        <taxon>Metazoa</taxon>
        <taxon>Ecdysozoa</taxon>
        <taxon>Arthropoda</taxon>
        <taxon>Chelicerata</taxon>
        <taxon>Arachnida</taxon>
        <taxon>Acari</taxon>
        <taxon>Parasitiformes</taxon>
        <taxon>Ixodida</taxon>
        <taxon>Ixodoidea</taxon>
        <taxon>Ixodidae</taxon>
        <taxon>Rhipicephalinae</taxon>
        <taxon>Rhipicephalus</taxon>
        <taxon>Rhipicephalus</taxon>
    </lineage>
</organism>
<feature type="transmembrane region" description="Helical" evidence="12">
    <location>
        <begin position="43"/>
        <end position="61"/>
    </location>
</feature>
<sequence length="707" mass="78229">MEFPRQKWASNVEFLLASTGMSIGLGNIWRFPYVAYDNGGGAFLLPYLLIMTVVGRSMFYMEMLMGQFRSSGATQVFDCVPLARGVGWAMVYTCFVICLYYNLLLSYSLNYLWHSFAGKELPWTRCDPAWAHEHCVDSDSLLKACRYVNKTLYKIYAALNGTDLENSVVLGGVNGSVLVPKQLYTDAFANCTDRVVSAPEEFYENYILGVSSGIQDLGRLQVGLVIGLAVSWVAVFFCVFKGVRSSGKVSYFTAVTPFFILGVLLLRGVTLEGAGNGLSYYFYPQWEKLKLFKTWRAAAVQIFFSISLAQGLNMCLASYNDFNNNIVRDVYVIAATDSCVSIFGGVVIFSVLGNMAHQLEVPVPDVVQSSFGLAFVVYPQALSLIEFPRLWSVTFFAMLFLLAIDSEFGFVEAALTPLKDEIQAFRIHETAVATACCVFLFLMGLPIATQGGQYILTLMDEFVSSHLIPWVGVAEMVTLVFGYGISRMIADMEFMLGGAPGIFMYITWKYCLPVAVAVLAVTSLTNFEPVTLKRHGHPYEFPLWSQIAGFVVAAIGLSIIPIVAIKELWVAKWDFRKAIAPRDSWGPKSYEDRRRYRLFMVDKGFMKADEAERLNESEKELRELEIKEKALEEAKEAAEAMKPAEKPEPGAAGEAVKPELKEPPKSEPPKAAPKADAKGEAKADAKGPVKADAKGEARAGAKEVAKK</sequence>
<feature type="transmembrane region" description="Helical" evidence="12">
    <location>
        <begin position="467"/>
        <end position="490"/>
    </location>
</feature>
<reference evidence="13" key="1">
    <citation type="journal article" date="2016" name="Ticks Tick Borne Dis.">
        <title>De novo assembly and annotation of the salivary gland transcriptome of Rhipicephalus appendiculatus male and female ticks during blood feeding.</title>
        <authorList>
            <person name="de Castro M.H."/>
            <person name="de Klerk D."/>
            <person name="Pienaar R."/>
            <person name="Latif A.A."/>
            <person name="Rees D.J."/>
            <person name="Mans B.J."/>
        </authorList>
    </citation>
    <scope>NUCLEOTIDE SEQUENCE</scope>
    <source>
        <tissue evidence="13">Salivary glands</tissue>
    </source>
</reference>
<feature type="transmembrane region" description="Helical" evidence="12">
    <location>
        <begin position="12"/>
        <end position="31"/>
    </location>
</feature>
<dbReference type="GO" id="GO:0015179">
    <property type="term" value="F:L-amino acid transmembrane transporter activity"/>
    <property type="evidence" value="ECO:0007669"/>
    <property type="project" value="TreeGrafter"/>
</dbReference>
<dbReference type="GO" id="GO:0005886">
    <property type="term" value="C:plasma membrane"/>
    <property type="evidence" value="ECO:0007669"/>
    <property type="project" value="TreeGrafter"/>
</dbReference>
<feature type="transmembrane region" description="Helical" evidence="12">
    <location>
        <begin position="543"/>
        <end position="565"/>
    </location>
</feature>
<feature type="transmembrane region" description="Helical" evidence="12">
    <location>
        <begin position="82"/>
        <end position="103"/>
    </location>
</feature>
<dbReference type="AlphaFoldDB" id="A0A131YPQ3"/>
<evidence type="ECO:0000256" key="8">
    <source>
        <dbReference type="PIRSR" id="PIRSR600175-1"/>
    </source>
</evidence>
<dbReference type="GO" id="GO:0089718">
    <property type="term" value="P:amino acid import across plasma membrane"/>
    <property type="evidence" value="ECO:0007669"/>
    <property type="project" value="TreeGrafter"/>
</dbReference>
<evidence type="ECO:0000256" key="12">
    <source>
        <dbReference type="SAM" id="Phobius"/>
    </source>
</evidence>
<keyword evidence="6 12" id="KW-1133">Transmembrane helix</keyword>
<dbReference type="PRINTS" id="PR00176">
    <property type="entry name" value="NANEUSMPORT"/>
</dbReference>
<feature type="transmembrane region" description="Helical" evidence="12">
    <location>
        <begin position="220"/>
        <end position="240"/>
    </location>
</feature>
<feature type="disulfide bond" evidence="9">
    <location>
        <begin position="126"/>
        <end position="135"/>
    </location>
</feature>
<feature type="binding site" evidence="8">
    <location>
        <position position="406"/>
    </location>
    <ligand>
        <name>Na(+)</name>
        <dbReference type="ChEBI" id="CHEBI:29101"/>
        <label>1</label>
    </ligand>
</feature>
<feature type="transmembrane region" description="Helical" evidence="12">
    <location>
        <begin position="427"/>
        <end position="447"/>
    </location>
</feature>
<dbReference type="Pfam" id="PF00209">
    <property type="entry name" value="SNF"/>
    <property type="match status" value="2"/>
</dbReference>
<feature type="binding site" evidence="8">
    <location>
        <position position="402"/>
    </location>
    <ligand>
        <name>Na(+)</name>
        <dbReference type="ChEBI" id="CHEBI:29101"/>
        <label>1</label>
    </ligand>
</feature>
<feature type="binding site" evidence="8">
    <location>
        <position position="20"/>
    </location>
    <ligand>
        <name>Na(+)</name>
        <dbReference type="ChEBI" id="CHEBI:29101"/>
        <label>1</label>
    </ligand>
</feature>
<protein>
    <recommendedName>
        <fullName evidence="10">Transporter</fullName>
    </recommendedName>
</protein>
<name>A0A131YPQ3_RHIAP</name>
<feature type="compositionally biased region" description="Basic and acidic residues" evidence="11">
    <location>
        <begin position="656"/>
        <end position="707"/>
    </location>
</feature>
<dbReference type="GO" id="GO:0015187">
    <property type="term" value="F:glycine transmembrane transporter activity"/>
    <property type="evidence" value="ECO:0007669"/>
    <property type="project" value="TreeGrafter"/>
</dbReference>
<feature type="binding site" evidence="8">
    <location>
        <position position="305"/>
    </location>
    <ligand>
        <name>Na(+)</name>
        <dbReference type="ChEBI" id="CHEBI:29101"/>
        <label>1</label>
    </ligand>
</feature>
<dbReference type="EMBL" id="GEDV01008481">
    <property type="protein sequence ID" value="JAP80076.1"/>
    <property type="molecule type" value="Transcribed_RNA"/>
</dbReference>
<feature type="transmembrane region" description="Helical" evidence="12">
    <location>
        <begin position="390"/>
        <end position="415"/>
    </location>
</feature>
<feature type="region of interest" description="Disordered" evidence="11">
    <location>
        <begin position="633"/>
        <end position="707"/>
    </location>
</feature>
<feature type="transmembrane region" description="Helical" evidence="12">
    <location>
        <begin position="331"/>
        <end position="352"/>
    </location>
</feature>
<feature type="transmembrane region" description="Helical" evidence="12">
    <location>
        <begin position="295"/>
        <end position="319"/>
    </location>
</feature>
<feature type="compositionally biased region" description="Basic and acidic residues" evidence="11">
    <location>
        <begin position="633"/>
        <end position="648"/>
    </location>
</feature>
<evidence type="ECO:0000256" key="6">
    <source>
        <dbReference type="ARBA" id="ARBA00022989"/>
    </source>
</evidence>
<keyword evidence="3 10" id="KW-0813">Transport</keyword>
<comment type="subcellular location">
    <subcellularLocation>
        <location evidence="1">Membrane</location>
        <topology evidence="1">Multi-pass membrane protein</topology>
    </subcellularLocation>
</comment>
<keyword evidence="8" id="KW-0915">Sodium</keyword>
<dbReference type="InterPro" id="IPR037272">
    <property type="entry name" value="SNS_sf"/>
</dbReference>
<evidence type="ECO:0000256" key="9">
    <source>
        <dbReference type="PIRSR" id="PIRSR600175-2"/>
    </source>
</evidence>
<keyword evidence="7 12" id="KW-0472">Membrane</keyword>
<evidence type="ECO:0000256" key="5">
    <source>
        <dbReference type="ARBA" id="ARBA00022847"/>
    </source>
</evidence>
<dbReference type="PROSITE" id="PS50267">
    <property type="entry name" value="NA_NEUROTRAN_SYMP_3"/>
    <property type="match status" value="1"/>
</dbReference>
<dbReference type="SUPFAM" id="SSF161070">
    <property type="entry name" value="SNF-like"/>
    <property type="match status" value="1"/>
</dbReference>
<dbReference type="GO" id="GO:0046872">
    <property type="term" value="F:metal ion binding"/>
    <property type="evidence" value="ECO:0007669"/>
    <property type="project" value="UniProtKB-KW"/>
</dbReference>
<accession>A0A131YPQ3</accession>
<dbReference type="GO" id="GO:0005283">
    <property type="term" value="F:amino acid:sodium symporter activity"/>
    <property type="evidence" value="ECO:0007669"/>
    <property type="project" value="TreeGrafter"/>
</dbReference>
<keyword evidence="5 10" id="KW-0769">Symport</keyword>
<keyword evidence="9" id="KW-1015">Disulfide bond</keyword>
<evidence type="ECO:0000256" key="10">
    <source>
        <dbReference type="RuleBase" id="RU003732"/>
    </source>
</evidence>
<keyword evidence="8" id="KW-0479">Metal-binding</keyword>
<feature type="transmembrane region" description="Helical" evidence="12">
    <location>
        <begin position="252"/>
        <end position="275"/>
    </location>
</feature>
<dbReference type="PANTHER" id="PTHR11616:SF236">
    <property type="entry name" value="TRANSPORTER"/>
    <property type="match status" value="1"/>
</dbReference>